<evidence type="ECO:0000313" key="3">
    <source>
        <dbReference type="Proteomes" id="UP001377692"/>
    </source>
</evidence>
<feature type="coiled-coil region" evidence="1">
    <location>
        <begin position="64"/>
        <end position="91"/>
    </location>
</feature>
<comment type="caution">
    <text evidence="2">The sequence shown here is derived from an EMBL/GenBank/DDBJ whole genome shotgun (WGS) entry which is preliminary data.</text>
</comment>
<proteinExistence type="predicted"/>
<keyword evidence="1" id="KW-0175">Coiled coil</keyword>
<accession>A0ABU8R1R2</accession>
<organism evidence="2 3">
    <name type="scientific">Pseudomonas kermanshahensis</name>
    <dbReference type="NCBI Taxonomy" id="2745482"/>
    <lineage>
        <taxon>Bacteria</taxon>
        <taxon>Pseudomonadati</taxon>
        <taxon>Pseudomonadota</taxon>
        <taxon>Gammaproteobacteria</taxon>
        <taxon>Pseudomonadales</taxon>
        <taxon>Pseudomonadaceae</taxon>
        <taxon>Pseudomonas</taxon>
    </lineage>
</organism>
<protein>
    <submittedName>
        <fullName evidence="2">Uncharacterized protein</fullName>
    </submittedName>
</protein>
<name>A0ABU8R1R2_9PSED</name>
<evidence type="ECO:0000256" key="1">
    <source>
        <dbReference type="SAM" id="Coils"/>
    </source>
</evidence>
<reference evidence="2 3" key="1">
    <citation type="submission" date="2024-02" db="EMBL/GenBank/DDBJ databases">
        <title>Identification of pathogenicity and growth-promoting functions of Pseudomonas putida variants.</title>
        <authorList>
            <person name="Sun J."/>
        </authorList>
    </citation>
    <scope>NUCLEOTIDE SEQUENCE [LARGE SCALE GENOMIC DNA]</scope>
    <source>
        <strain evidence="2 3">A04</strain>
    </source>
</reference>
<dbReference type="EMBL" id="JBBHLD010000002">
    <property type="protein sequence ID" value="MEJ5903823.1"/>
    <property type="molecule type" value="Genomic_DNA"/>
</dbReference>
<sequence>MELEGAMETRRFSIKPDTPELKALCDAIGRAQGNPIMEIALSQYVSRLVVSTMADPRFRASLSESASEARAKAKQERIDQIRDELARLETE</sequence>
<evidence type="ECO:0000313" key="2">
    <source>
        <dbReference type="EMBL" id="MEJ5903823.1"/>
    </source>
</evidence>
<dbReference type="RefSeq" id="WP_339548630.1">
    <property type="nucleotide sequence ID" value="NZ_JBBHLD010000002.1"/>
</dbReference>
<dbReference type="Proteomes" id="UP001377692">
    <property type="component" value="Unassembled WGS sequence"/>
</dbReference>
<keyword evidence="3" id="KW-1185">Reference proteome</keyword>
<gene>
    <name evidence="2" type="ORF">V7V80_03910</name>
</gene>